<dbReference type="EMBL" id="CAAE01007638">
    <property type="protein sequence ID" value="CAF90582.1"/>
    <property type="molecule type" value="Genomic_DNA"/>
</dbReference>
<dbReference type="Ensembl" id="ENSTNIT00000006014.1">
    <property type="protein sequence ID" value="ENSTNIP00000005866.1"/>
    <property type="gene ID" value="ENSTNIG00000003283.1"/>
</dbReference>
<dbReference type="GeneTree" id="ENSGT01120000272711"/>
<dbReference type="HOGENOM" id="CLU_1320532_0_0_1"/>
<name>Q4T950_TETNG</name>
<dbReference type="GO" id="GO:0070652">
    <property type="term" value="C:HAUS complex"/>
    <property type="evidence" value="ECO:0007669"/>
    <property type="project" value="TreeGrafter"/>
</dbReference>
<reference evidence="1" key="2">
    <citation type="submission" date="2004-02" db="EMBL/GenBank/DDBJ databases">
        <authorList>
            <consortium name="Genoscope"/>
            <consortium name="Whitehead Institute Centre for Genome Research"/>
        </authorList>
    </citation>
    <scope>NUCLEOTIDE SEQUENCE</scope>
</reference>
<sequence>MARALTEDQLARDVFTSLQAVSCPLVEGVKLQDSESILQLLCAPSQHRTDILTWICCRIKPNFCSSNTKACLRTKEPETLWKEMALLGQELMLCRAADQDLIREASTSVQWQLSLLQQLLTLVPGSKESSGSRTDTEALLNELCASENVSQLSHMLTPTLDPWPSHIKTFQTGNRASCGASREEAADVSGLLPSPPVCCKLLQVTSGS</sequence>
<dbReference type="Proteomes" id="UP000007303">
    <property type="component" value="Unassembled WGS sequence"/>
</dbReference>
<reference evidence="1 3" key="1">
    <citation type="journal article" date="2004" name="Nature">
        <title>Genome duplication in the teleost fish Tetraodon nigroviridis reveals the early vertebrate proto-karyotype.</title>
        <authorList>
            <person name="Jaillon O."/>
            <person name="Aury J.-M."/>
            <person name="Brunet F."/>
            <person name="Petit J.-L."/>
            <person name="Stange-Thomann N."/>
            <person name="Mauceli E."/>
            <person name="Bouneau L."/>
            <person name="Fischer C."/>
            <person name="Ozouf-Costaz C."/>
            <person name="Bernot A."/>
            <person name="Nicaud S."/>
            <person name="Jaffe D."/>
            <person name="Fisher S."/>
            <person name="Lutfalla G."/>
            <person name="Dossat C."/>
            <person name="Segurens B."/>
            <person name="Dasilva C."/>
            <person name="Salanoubat M."/>
            <person name="Levy M."/>
            <person name="Boudet N."/>
            <person name="Castellano S."/>
            <person name="Anthouard V."/>
            <person name="Jubin C."/>
            <person name="Castelli V."/>
            <person name="Katinka M."/>
            <person name="Vacherie B."/>
            <person name="Biemont C."/>
            <person name="Skalli Z."/>
            <person name="Cattolico L."/>
            <person name="Poulain J."/>
            <person name="De Berardinis V."/>
            <person name="Cruaud C."/>
            <person name="Duprat S."/>
            <person name="Brottier P."/>
            <person name="Coutanceau J.-P."/>
            <person name="Gouzy J."/>
            <person name="Parra G."/>
            <person name="Lardier G."/>
            <person name="Chapple C."/>
            <person name="McKernan K.J."/>
            <person name="McEwan P."/>
            <person name="Bosak S."/>
            <person name="Kellis M."/>
            <person name="Volff J.-N."/>
            <person name="Guigo R."/>
            <person name="Zody M.C."/>
            <person name="Mesirov J."/>
            <person name="Lindblad-Toh K."/>
            <person name="Birren B."/>
            <person name="Nusbaum C."/>
            <person name="Kahn D."/>
            <person name="Robinson-Rechavi M."/>
            <person name="Laudet V."/>
            <person name="Schachter V."/>
            <person name="Quetier F."/>
            <person name="Saurin W."/>
            <person name="Scarpelli C."/>
            <person name="Wincker P."/>
            <person name="Lander E.S."/>
            <person name="Weissenbach J."/>
            <person name="Roest Crollius H."/>
        </authorList>
    </citation>
    <scope>NUCLEOTIDE SEQUENCE [LARGE SCALE GENOMIC DNA]</scope>
</reference>
<dbReference type="GO" id="GO:0051225">
    <property type="term" value="P:spindle assembly"/>
    <property type="evidence" value="ECO:0007669"/>
    <property type="project" value="TreeGrafter"/>
</dbReference>
<keyword evidence="3" id="KW-1185">Reference proteome</keyword>
<dbReference type="STRING" id="99883.ENSTNIP00000005866"/>
<evidence type="ECO:0000313" key="3">
    <source>
        <dbReference type="Proteomes" id="UP000007303"/>
    </source>
</evidence>
<evidence type="ECO:0000313" key="1">
    <source>
        <dbReference type="EMBL" id="CAF90582.1"/>
    </source>
</evidence>
<dbReference type="AlphaFoldDB" id="Q4T950"/>
<dbReference type="GO" id="GO:0051011">
    <property type="term" value="F:microtubule minus-end binding"/>
    <property type="evidence" value="ECO:0007669"/>
    <property type="project" value="TreeGrafter"/>
</dbReference>
<protein>
    <submittedName>
        <fullName evidence="1">(spotted green pufferfish) hypothetical protein</fullName>
    </submittedName>
</protein>
<dbReference type="OrthoDB" id="6435999at2759"/>
<reference evidence="2" key="3">
    <citation type="submission" date="2025-05" db="UniProtKB">
        <authorList>
            <consortium name="Ensembl"/>
        </authorList>
    </citation>
    <scope>IDENTIFICATION</scope>
</reference>
<organism evidence="1">
    <name type="scientific">Tetraodon nigroviridis</name>
    <name type="common">Spotted green pufferfish</name>
    <name type="synonym">Chelonodon nigroviridis</name>
    <dbReference type="NCBI Taxonomy" id="99883"/>
    <lineage>
        <taxon>Eukaryota</taxon>
        <taxon>Metazoa</taxon>
        <taxon>Chordata</taxon>
        <taxon>Craniata</taxon>
        <taxon>Vertebrata</taxon>
        <taxon>Euteleostomi</taxon>
        <taxon>Actinopterygii</taxon>
        <taxon>Neopterygii</taxon>
        <taxon>Teleostei</taxon>
        <taxon>Neoteleostei</taxon>
        <taxon>Acanthomorphata</taxon>
        <taxon>Eupercaria</taxon>
        <taxon>Tetraodontiformes</taxon>
        <taxon>Tetradontoidea</taxon>
        <taxon>Tetraodontidae</taxon>
        <taxon>Tetraodon</taxon>
    </lineage>
</organism>
<dbReference type="KEGG" id="tng:GSTEN00004918G001"/>
<gene>
    <name evidence="1" type="ORF">GSTENG00004918001</name>
</gene>
<evidence type="ECO:0000313" key="2">
    <source>
        <dbReference type="Ensembl" id="ENSTNIP00000005866.1"/>
    </source>
</evidence>
<dbReference type="PANTHER" id="PTHR14352">
    <property type="entry name" value="HAUS AUGMIN-LIKE COMPLEX SUBUNIT 7"/>
    <property type="match status" value="1"/>
</dbReference>
<proteinExistence type="predicted"/>
<accession>Q4T950</accession>
<dbReference type="InterPro" id="IPR029711">
    <property type="entry name" value="Haus7-like"/>
</dbReference>
<dbReference type="GO" id="GO:0031023">
    <property type="term" value="P:microtubule organizing center organization"/>
    <property type="evidence" value="ECO:0007669"/>
    <property type="project" value="TreeGrafter"/>
</dbReference>
<dbReference type="PANTHER" id="PTHR14352:SF2">
    <property type="entry name" value="HAUS AUGMIN-LIKE COMPLEX SUBUNIT 7"/>
    <property type="match status" value="1"/>
</dbReference>